<keyword evidence="1" id="KW-0472">Membrane</keyword>
<reference evidence="3" key="1">
    <citation type="submission" date="2016-09" db="EMBL/GenBank/DDBJ databases">
        <authorList>
            <person name="Varghese N."/>
            <person name="Submissions S."/>
        </authorList>
    </citation>
    <scope>NUCLEOTIDE SEQUENCE [LARGE SCALE GENOMIC DNA]</scope>
    <source>
        <strain evidence="3">ANC 3699</strain>
    </source>
</reference>
<dbReference type="EMBL" id="FMYK01000003">
    <property type="protein sequence ID" value="SDC16161.1"/>
    <property type="molecule type" value="Genomic_DNA"/>
</dbReference>
<feature type="transmembrane region" description="Helical" evidence="1">
    <location>
        <begin position="35"/>
        <end position="52"/>
    </location>
</feature>
<keyword evidence="1" id="KW-1133">Transmembrane helix</keyword>
<keyword evidence="3" id="KW-1185">Reference proteome</keyword>
<proteinExistence type="predicted"/>
<dbReference type="RefSeq" id="WP_092618186.1">
    <property type="nucleotide sequence ID" value="NZ_FMYK01000003.1"/>
</dbReference>
<dbReference type="Pfam" id="PF12869">
    <property type="entry name" value="tRNA_anti-like"/>
    <property type="match status" value="1"/>
</dbReference>
<dbReference type="AlphaFoldDB" id="A0A1G6JBP2"/>
<evidence type="ECO:0000256" key="1">
    <source>
        <dbReference type="SAM" id="Phobius"/>
    </source>
</evidence>
<evidence type="ECO:0000313" key="3">
    <source>
        <dbReference type="Proteomes" id="UP000242317"/>
    </source>
</evidence>
<gene>
    <name evidence="2" type="ORF">SAMN05421749_103304</name>
</gene>
<keyword evidence="1" id="KW-0812">Transmembrane</keyword>
<organism evidence="2 3">
    <name type="scientific">Acinetobacter marinus</name>
    <dbReference type="NCBI Taxonomy" id="281375"/>
    <lineage>
        <taxon>Bacteria</taxon>
        <taxon>Pseudomonadati</taxon>
        <taxon>Pseudomonadota</taxon>
        <taxon>Gammaproteobacteria</taxon>
        <taxon>Moraxellales</taxon>
        <taxon>Moraxellaceae</taxon>
        <taxon>Acinetobacter</taxon>
    </lineage>
</organism>
<dbReference type="OrthoDB" id="6896489at2"/>
<name>A0A1G6JBP2_9GAMM</name>
<dbReference type="Proteomes" id="UP000242317">
    <property type="component" value="Unassembled WGS sequence"/>
</dbReference>
<protein>
    <submittedName>
        <fullName evidence="2">tRNA_anti-like</fullName>
    </submittedName>
</protein>
<dbReference type="InterPro" id="IPR024422">
    <property type="entry name" value="Protein_unknown_function_OB"/>
</dbReference>
<sequence>MDGVLALLGILSLICLVVAVIKPSIFKLQSRWKAFFIFLGIFLVLTFLFGLTQETDSNQNQAGQQSLAEQEAEMAADAAMVGTANESSNVAPDEVTEQPQQQTIEVTAQQLYEAYQQNEIAANQQFKDKQLLVHGVVDSIEADFMDKPVINLRAGDEYNFLLPSANLADEELNKAATLSKGQTVSLLCVGGSEVIGAPVLNDCYLQ</sequence>
<evidence type="ECO:0000313" key="2">
    <source>
        <dbReference type="EMBL" id="SDC16161.1"/>
    </source>
</evidence>
<accession>A0A1G6JBP2</accession>